<name>A0A8H7T767_9HELO</name>
<keyword evidence="1" id="KW-1133">Transmembrane helix</keyword>
<dbReference type="PANTHER" id="PTHR42024:SF1">
    <property type="entry name" value="AMINO ACID PERMEASE_ SLC12A DOMAIN-CONTAINING PROTEIN"/>
    <property type="match status" value="1"/>
</dbReference>
<dbReference type="Proteomes" id="UP000664132">
    <property type="component" value="Unassembled WGS sequence"/>
</dbReference>
<feature type="transmembrane region" description="Helical" evidence="1">
    <location>
        <begin position="69"/>
        <end position="90"/>
    </location>
</feature>
<evidence type="ECO:0000313" key="3">
    <source>
        <dbReference type="Proteomes" id="UP000664132"/>
    </source>
</evidence>
<keyword evidence="1" id="KW-0812">Transmembrane</keyword>
<dbReference type="EMBL" id="JAFJYH010000274">
    <property type="protein sequence ID" value="KAG4414241.1"/>
    <property type="molecule type" value="Genomic_DNA"/>
</dbReference>
<dbReference type="PANTHER" id="PTHR42024">
    <property type="entry name" value="AMINO ACID PERMEASE_ SLC12A DOMAIN-CONTAINING PROTEIN"/>
    <property type="match status" value="1"/>
</dbReference>
<comment type="caution">
    <text evidence="2">The sequence shown here is derived from an EMBL/GenBank/DDBJ whole genome shotgun (WGS) entry which is preliminary data.</text>
</comment>
<dbReference type="Gene3D" id="2.160.20.10">
    <property type="entry name" value="Single-stranded right-handed beta-helix, Pectin lyase-like"/>
    <property type="match status" value="1"/>
</dbReference>
<dbReference type="InterPro" id="IPR011050">
    <property type="entry name" value="Pectin_lyase_fold/virulence"/>
</dbReference>
<evidence type="ECO:0000256" key="1">
    <source>
        <dbReference type="SAM" id="Phobius"/>
    </source>
</evidence>
<feature type="transmembrane region" description="Helical" evidence="1">
    <location>
        <begin position="111"/>
        <end position="129"/>
    </location>
</feature>
<keyword evidence="1" id="KW-0472">Membrane</keyword>
<sequence length="536" mass="59570">MAQIRFSDTLSISNNSTSDSNLPKLDYDLYTKKWSIIFFCSCAALDSVAVPIVLYIILNYETDLDKDTVYLIISGTLFGTIIVEFLQRTWRLWKKSSTCRVANTGRWDFDWFHWNSALVLIIIIAEVAIATSLDTPQVRLLAMPTSSILFVVSIEVLLIELMRAFRVRAPFRVSSVTKGEYLRPALFTLIEDVVAVDGNGGSGYRVRLNARYETSKDFRRLLLFMTWFWTVPCLLVAVATSAVVFWPHLLHRDLAYINRIPSDFQQDSLRDLRASEYKNSYIWKLVLKSLPSYLVHLSQNVLLLRRSKEAADNDRKERGIQFNDYLETLQDSTCNDERLVNIDLDFSALLPTQYHLLQAALDVRGDVIDGSSRLQVLPRPVDTGTQFCNSATLLVSIMKSATFVLASLAAFAGWCAVAGVTGLAPGFAKGTIGGGNAVGTYPKDIAQLKTWLTDSTPRVILLNKEYNFIGSEGKVTEQGCRPAFNKCQKLVSVTYDKAGVAGINLGSNKSIVGVGANAVIRGKGLRIANGAKNIII</sequence>
<evidence type="ECO:0000313" key="2">
    <source>
        <dbReference type="EMBL" id="KAG4414241.1"/>
    </source>
</evidence>
<dbReference type="OrthoDB" id="4838853at2759"/>
<protein>
    <submittedName>
        <fullName evidence="2">Uncharacterized protein</fullName>
    </submittedName>
</protein>
<reference evidence="2" key="1">
    <citation type="submission" date="2021-02" db="EMBL/GenBank/DDBJ databases">
        <title>Genome sequence Cadophora malorum strain M34.</title>
        <authorList>
            <person name="Stefanovic E."/>
            <person name="Vu D."/>
            <person name="Scully C."/>
            <person name="Dijksterhuis J."/>
            <person name="Roader J."/>
            <person name="Houbraken J."/>
        </authorList>
    </citation>
    <scope>NUCLEOTIDE SEQUENCE</scope>
    <source>
        <strain evidence="2">M34</strain>
    </source>
</reference>
<feature type="transmembrane region" description="Helical" evidence="1">
    <location>
        <begin position="141"/>
        <end position="162"/>
    </location>
</feature>
<feature type="transmembrane region" description="Helical" evidence="1">
    <location>
        <begin position="221"/>
        <end position="246"/>
    </location>
</feature>
<organism evidence="2 3">
    <name type="scientific">Cadophora malorum</name>
    <dbReference type="NCBI Taxonomy" id="108018"/>
    <lineage>
        <taxon>Eukaryota</taxon>
        <taxon>Fungi</taxon>
        <taxon>Dikarya</taxon>
        <taxon>Ascomycota</taxon>
        <taxon>Pezizomycotina</taxon>
        <taxon>Leotiomycetes</taxon>
        <taxon>Helotiales</taxon>
        <taxon>Ploettnerulaceae</taxon>
        <taxon>Cadophora</taxon>
    </lineage>
</organism>
<dbReference type="InterPro" id="IPR012334">
    <property type="entry name" value="Pectin_lyas_fold"/>
</dbReference>
<proteinExistence type="predicted"/>
<feature type="transmembrane region" description="Helical" evidence="1">
    <location>
        <begin position="34"/>
        <end position="57"/>
    </location>
</feature>
<keyword evidence="3" id="KW-1185">Reference proteome</keyword>
<gene>
    <name evidence="2" type="ORF">IFR04_012613</name>
</gene>
<dbReference type="SUPFAM" id="SSF51126">
    <property type="entry name" value="Pectin lyase-like"/>
    <property type="match status" value="1"/>
</dbReference>
<accession>A0A8H7T767</accession>
<dbReference type="AlphaFoldDB" id="A0A8H7T767"/>